<dbReference type="KEGG" id="agv:OJF2_10170"/>
<dbReference type="OrthoDB" id="878245at2"/>
<organism evidence="1 2">
    <name type="scientific">Aquisphaera giovannonii</name>
    <dbReference type="NCBI Taxonomy" id="406548"/>
    <lineage>
        <taxon>Bacteria</taxon>
        <taxon>Pseudomonadati</taxon>
        <taxon>Planctomycetota</taxon>
        <taxon>Planctomycetia</taxon>
        <taxon>Isosphaerales</taxon>
        <taxon>Isosphaeraceae</taxon>
        <taxon>Aquisphaera</taxon>
    </lineage>
</organism>
<dbReference type="RefSeq" id="WP_148591807.1">
    <property type="nucleotide sequence ID" value="NZ_CP042997.1"/>
</dbReference>
<evidence type="ECO:0000313" key="1">
    <source>
        <dbReference type="EMBL" id="QEH32540.1"/>
    </source>
</evidence>
<protein>
    <recommendedName>
        <fullName evidence="3">NERD domain-containing protein</fullName>
    </recommendedName>
</protein>
<evidence type="ECO:0000313" key="2">
    <source>
        <dbReference type="Proteomes" id="UP000324233"/>
    </source>
</evidence>
<keyword evidence="2" id="KW-1185">Reference proteome</keyword>
<proteinExistence type="predicted"/>
<sequence>MPTVIEERFLRFEFSDDWLAVKYDDHPDYRERIGGLRETKAIDLVATFRRNRHTLHFIEVKDFRGHRIENRERIRDGELAVEVAQKVRDTIAGIIAAHHRGKAETWGPHAQCLVTPDRPVKVVLWLEEDLPHIPPGRPQNRASVLTDALKRELRWLTTKVLVLNIASGSLDGLGVTNLPGAGHQP</sequence>
<evidence type="ECO:0008006" key="3">
    <source>
        <dbReference type="Google" id="ProtNLM"/>
    </source>
</evidence>
<accession>A0A5B9VY47</accession>
<dbReference type="Proteomes" id="UP000324233">
    <property type="component" value="Chromosome"/>
</dbReference>
<name>A0A5B9VY47_9BACT</name>
<dbReference type="AlphaFoldDB" id="A0A5B9VY47"/>
<gene>
    <name evidence="1" type="ORF">OJF2_10170</name>
</gene>
<reference evidence="1 2" key="1">
    <citation type="submission" date="2019-08" db="EMBL/GenBank/DDBJ databases">
        <title>Deep-cultivation of Planctomycetes and their phenomic and genomic characterization uncovers novel biology.</title>
        <authorList>
            <person name="Wiegand S."/>
            <person name="Jogler M."/>
            <person name="Boedeker C."/>
            <person name="Pinto D."/>
            <person name="Vollmers J."/>
            <person name="Rivas-Marin E."/>
            <person name="Kohn T."/>
            <person name="Peeters S.H."/>
            <person name="Heuer A."/>
            <person name="Rast P."/>
            <person name="Oberbeckmann S."/>
            <person name="Bunk B."/>
            <person name="Jeske O."/>
            <person name="Meyerdierks A."/>
            <person name="Storesund J.E."/>
            <person name="Kallscheuer N."/>
            <person name="Luecker S."/>
            <person name="Lage O.M."/>
            <person name="Pohl T."/>
            <person name="Merkel B.J."/>
            <person name="Hornburger P."/>
            <person name="Mueller R.-W."/>
            <person name="Bruemmer F."/>
            <person name="Labrenz M."/>
            <person name="Spormann A.M."/>
            <person name="Op den Camp H."/>
            <person name="Overmann J."/>
            <person name="Amann R."/>
            <person name="Jetten M.S.M."/>
            <person name="Mascher T."/>
            <person name="Medema M.H."/>
            <person name="Devos D.P."/>
            <person name="Kaster A.-K."/>
            <person name="Ovreas L."/>
            <person name="Rohde M."/>
            <person name="Galperin M.Y."/>
            <person name="Jogler C."/>
        </authorList>
    </citation>
    <scope>NUCLEOTIDE SEQUENCE [LARGE SCALE GENOMIC DNA]</scope>
    <source>
        <strain evidence="1 2">OJF2</strain>
    </source>
</reference>
<dbReference type="EMBL" id="CP042997">
    <property type="protein sequence ID" value="QEH32540.1"/>
    <property type="molecule type" value="Genomic_DNA"/>
</dbReference>